<dbReference type="Proteomes" id="UP001583193">
    <property type="component" value="Unassembled WGS sequence"/>
</dbReference>
<dbReference type="SUPFAM" id="SSF51735">
    <property type="entry name" value="NAD(P)-binding Rossmann-fold domains"/>
    <property type="match status" value="1"/>
</dbReference>
<dbReference type="Gene3D" id="3.40.50.720">
    <property type="entry name" value="NAD(P)-binding Rossmann-like Domain"/>
    <property type="match status" value="1"/>
</dbReference>
<protein>
    <submittedName>
        <fullName evidence="4">NRPS-like protein biosynthetic cluster</fullName>
    </submittedName>
</protein>
<dbReference type="PROSITE" id="PS00455">
    <property type="entry name" value="AMP_BINDING"/>
    <property type="match status" value="1"/>
</dbReference>
<dbReference type="Pfam" id="PF00501">
    <property type="entry name" value="AMP-binding"/>
    <property type="match status" value="1"/>
</dbReference>
<evidence type="ECO:0000259" key="3">
    <source>
        <dbReference type="PROSITE" id="PS50075"/>
    </source>
</evidence>
<dbReference type="Pfam" id="PF23562">
    <property type="entry name" value="AMP-binding_C_3"/>
    <property type="match status" value="1"/>
</dbReference>
<dbReference type="InterPro" id="IPR036736">
    <property type="entry name" value="ACP-like_sf"/>
</dbReference>
<feature type="domain" description="Carrier" evidence="3">
    <location>
        <begin position="543"/>
        <end position="626"/>
    </location>
</feature>
<keyword evidence="5" id="KW-1185">Reference proteome</keyword>
<dbReference type="Gene3D" id="3.40.50.12780">
    <property type="entry name" value="N-terminal domain of ligase-like"/>
    <property type="match status" value="1"/>
</dbReference>
<gene>
    <name evidence="4" type="ORF">Plec18167_004533</name>
</gene>
<evidence type="ECO:0000313" key="4">
    <source>
        <dbReference type="EMBL" id="KAL1878460.1"/>
    </source>
</evidence>
<keyword evidence="2" id="KW-0597">Phosphoprotein</keyword>
<sequence>MAAQAPKPGRRLFANTIDDAAQRDPGRKIFVVPKGNQVSDGFRDFTMRELAQAVNYTSWWIEKSIGRSSNFETLAYMGANDIRYLVFIIACNKTGYKASRHVFNATECSKLVYSEERLQKEYDLKKAMPDLQALEIPSLQEMLTGDTAVFPYEKTYEEAENEVCFIIHSSGTTGMPKPVPLTHGFVAAYDRQSTIPIPPNRKGSIWFDLTSDDLVLSLSPFFHLMGLVTFMSAVFHSLRFVYGPDRPISTNLVLECIEAAHPTAALLPPSLLEEMSYDAQALKTLSTVKEIYFGGAPLAPEAGDKISKVTSLRTAIGTSEIGLIPNLIPLHREDWGYFEWNPNYGLEMVPIGDGENLYELVIPRKENYEYQGIFYTFPDVQRYHTKDLFVPHPTRPNLWKFHGRLDDVIVLSNGEKFNPVEMEKIIEGHPLVSRALVIGTKRFQSALLIEPNRSLWTGDESNPEDVADLIEKIWPTIEQANHVGPTHGRIQKTHIGIASKNKPFKTTPKGTTQRRLVNKDYEQEINAIYERAGNEEHGGLPEVLDEAGIKDYIRGLVSKTLERQVSDTEDFYSAGLDSLQTIQIARVIRAALQSRFPEKSYGMITPQKVYTNPTVEQLSRFVHGAANDKADNAQEETFRSEKINALVKKYTADLPRQTIDLGSVADKHSVILTGSTGSLGCYLLHSLLQDGSVVKVYCLNRSDAKSRQEQSFRDKGLQLDLSRVEFLTVSLGEERFGLEDAKYQELLECVDTIIHNAWMVNFNHSVYSFEDTHIRGVSRLVDFGLRSKHHAHIHFISSIGTIGGWQPHHGPAVPEAPIEDTTVTLPQGYGESKHVGERICFEASSRAGVPTTIHRVGQIAGPTSKDGQWNRQEWLPTLIATSKALGKVPRSLGSMPIDWIPVDTLAQITLELVETRRRTQADSRCAVFHLVNPSVAKWESLIPPIQQRYSVKVVEPSEWISDLEKIEHPSDDDVKRLPALKLLDFYRSLLQSQSMSAPMEVSKTVEASATMKGSEPIGPELMDNWLQQWAF</sequence>
<organism evidence="4 5">
    <name type="scientific">Paecilomyces lecythidis</name>
    <dbReference type="NCBI Taxonomy" id="3004212"/>
    <lineage>
        <taxon>Eukaryota</taxon>
        <taxon>Fungi</taxon>
        <taxon>Dikarya</taxon>
        <taxon>Ascomycota</taxon>
        <taxon>Pezizomycotina</taxon>
        <taxon>Eurotiomycetes</taxon>
        <taxon>Eurotiomycetidae</taxon>
        <taxon>Eurotiales</taxon>
        <taxon>Thermoascaceae</taxon>
        <taxon>Paecilomyces</taxon>
    </lineage>
</organism>
<name>A0ABR3XRY1_9EURO</name>
<proteinExistence type="predicted"/>
<dbReference type="InterPro" id="IPR036291">
    <property type="entry name" value="NAD(P)-bd_dom_sf"/>
</dbReference>
<dbReference type="PROSITE" id="PS50075">
    <property type="entry name" value="CARRIER"/>
    <property type="match status" value="1"/>
</dbReference>
<dbReference type="SUPFAM" id="SSF47336">
    <property type="entry name" value="ACP-like"/>
    <property type="match status" value="1"/>
</dbReference>
<reference evidence="4 5" key="1">
    <citation type="journal article" date="2024" name="IMA Fungus">
        <title>IMA Genome - F19 : A genome assembly and annotation guide to empower mycologists, including annotated draft genome sequences of Ceratocystis pirilliformis, Diaporthe australafricana, Fusarium ophioides, Paecilomyces lecythidis, and Sporothrix stenoceras.</title>
        <authorList>
            <person name="Aylward J."/>
            <person name="Wilson A.M."/>
            <person name="Visagie C.M."/>
            <person name="Spraker J."/>
            <person name="Barnes I."/>
            <person name="Buitendag C."/>
            <person name="Ceriani C."/>
            <person name="Del Mar Angel L."/>
            <person name="du Plessis D."/>
            <person name="Fuchs T."/>
            <person name="Gasser K."/>
            <person name="Kramer D."/>
            <person name="Li W."/>
            <person name="Munsamy K."/>
            <person name="Piso A."/>
            <person name="Price J.L."/>
            <person name="Sonnekus B."/>
            <person name="Thomas C."/>
            <person name="van der Nest A."/>
            <person name="van Dijk A."/>
            <person name="van Heerden A."/>
            <person name="van Vuuren N."/>
            <person name="Yilmaz N."/>
            <person name="Duong T.A."/>
            <person name="van der Merwe N.A."/>
            <person name="Wingfield M.J."/>
            <person name="Wingfield B.D."/>
        </authorList>
    </citation>
    <scope>NUCLEOTIDE SEQUENCE [LARGE SCALE GENOMIC DNA]</scope>
    <source>
        <strain evidence="4 5">CMW 18167</strain>
    </source>
</reference>
<dbReference type="EMBL" id="JAVDPF010000012">
    <property type="protein sequence ID" value="KAL1878460.1"/>
    <property type="molecule type" value="Genomic_DNA"/>
</dbReference>
<dbReference type="Gene3D" id="1.10.1200.10">
    <property type="entry name" value="ACP-like"/>
    <property type="match status" value="1"/>
</dbReference>
<dbReference type="InterPro" id="IPR042099">
    <property type="entry name" value="ANL_N_sf"/>
</dbReference>
<dbReference type="Pfam" id="PF07993">
    <property type="entry name" value="NAD_binding_4"/>
    <property type="match status" value="1"/>
</dbReference>
<dbReference type="Pfam" id="PF00550">
    <property type="entry name" value="PP-binding"/>
    <property type="match status" value="1"/>
</dbReference>
<evidence type="ECO:0000256" key="2">
    <source>
        <dbReference type="ARBA" id="ARBA00022553"/>
    </source>
</evidence>
<accession>A0ABR3XRY1</accession>
<evidence type="ECO:0000313" key="5">
    <source>
        <dbReference type="Proteomes" id="UP001583193"/>
    </source>
</evidence>
<dbReference type="SUPFAM" id="SSF56801">
    <property type="entry name" value="Acetyl-CoA synthetase-like"/>
    <property type="match status" value="1"/>
</dbReference>
<dbReference type="PANTHER" id="PTHR43439:SF2">
    <property type="entry name" value="ENZYME, PUTATIVE (JCVI)-RELATED"/>
    <property type="match status" value="1"/>
</dbReference>
<dbReference type="PANTHER" id="PTHR43439">
    <property type="entry name" value="PHENYLACETATE-COENZYME A LIGASE"/>
    <property type="match status" value="1"/>
</dbReference>
<comment type="caution">
    <text evidence="4">The sequence shown here is derived from an EMBL/GenBank/DDBJ whole genome shotgun (WGS) entry which is preliminary data.</text>
</comment>
<dbReference type="InterPro" id="IPR013120">
    <property type="entry name" value="FAR_NAD-bd"/>
</dbReference>
<dbReference type="InterPro" id="IPR020845">
    <property type="entry name" value="AMP-binding_CS"/>
</dbReference>
<dbReference type="InterPro" id="IPR000873">
    <property type="entry name" value="AMP-dep_synth/lig_dom"/>
</dbReference>
<dbReference type="InterPro" id="IPR051414">
    <property type="entry name" value="Adenylate-forming_Reductase"/>
</dbReference>
<dbReference type="InterPro" id="IPR009081">
    <property type="entry name" value="PP-bd_ACP"/>
</dbReference>
<keyword evidence="1" id="KW-0596">Phosphopantetheine</keyword>
<evidence type="ECO:0000256" key="1">
    <source>
        <dbReference type="ARBA" id="ARBA00022450"/>
    </source>
</evidence>